<proteinExistence type="predicted"/>
<dbReference type="InterPro" id="IPR025474">
    <property type="entry name" value="DUF4325"/>
</dbReference>
<reference evidence="2 3" key="1">
    <citation type="journal article" date="2016" name="Nat. Commun.">
        <title>Thousands of microbial genomes shed light on interconnected biogeochemical processes in an aquifer system.</title>
        <authorList>
            <person name="Anantharaman K."/>
            <person name="Brown C.T."/>
            <person name="Hug L.A."/>
            <person name="Sharon I."/>
            <person name="Castelle C.J."/>
            <person name="Probst A.J."/>
            <person name="Thomas B.C."/>
            <person name="Singh A."/>
            <person name="Wilkins M.J."/>
            <person name="Karaoz U."/>
            <person name="Brodie E.L."/>
            <person name="Williams K.H."/>
            <person name="Hubbard S.S."/>
            <person name="Banfield J.F."/>
        </authorList>
    </citation>
    <scope>NUCLEOTIDE SEQUENCE [LARGE SCALE GENOMIC DNA]</scope>
</reference>
<dbReference type="Pfam" id="PF14213">
    <property type="entry name" value="DUF4325"/>
    <property type="match status" value="1"/>
</dbReference>
<comment type="caution">
    <text evidence="2">The sequence shown here is derived from an EMBL/GenBank/DDBJ whole genome shotgun (WGS) entry which is preliminary data.</text>
</comment>
<dbReference type="EMBL" id="MHOP01000006">
    <property type="protein sequence ID" value="OGZ66359.1"/>
    <property type="molecule type" value="Genomic_DNA"/>
</dbReference>
<dbReference type="Proteomes" id="UP000178774">
    <property type="component" value="Unassembled WGS sequence"/>
</dbReference>
<dbReference type="AlphaFoldDB" id="A0A1G2HVC3"/>
<sequence>MDIKDTIIIATDFSDHPGSRYRKDGEFSGEQFLEEILLPKFEKAVKENYLLLIDLDMVYGYPSSFVSGSFGKLSVDKGADLVLKHIQFKSEENPVRLEKIIREIKEPRGKVE</sequence>
<evidence type="ECO:0000313" key="3">
    <source>
        <dbReference type="Proteomes" id="UP000178774"/>
    </source>
</evidence>
<feature type="domain" description="DUF4325" evidence="1">
    <location>
        <begin position="29"/>
        <end position="95"/>
    </location>
</feature>
<protein>
    <recommendedName>
        <fullName evidence="1">DUF4325 domain-containing protein</fullName>
    </recommendedName>
</protein>
<evidence type="ECO:0000313" key="2">
    <source>
        <dbReference type="EMBL" id="OGZ66359.1"/>
    </source>
</evidence>
<accession>A0A1G2HVC3</accession>
<gene>
    <name evidence="2" type="ORF">A2822_04730</name>
</gene>
<name>A0A1G2HVC3_9BACT</name>
<organism evidence="2 3">
    <name type="scientific">Candidatus Staskawiczbacteria bacterium RIFCSPHIGHO2_01_FULL_41_41</name>
    <dbReference type="NCBI Taxonomy" id="1802203"/>
    <lineage>
        <taxon>Bacteria</taxon>
        <taxon>Candidatus Staskawicziibacteriota</taxon>
    </lineage>
</organism>
<evidence type="ECO:0000259" key="1">
    <source>
        <dbReference type="Pfam" id="PF14213"/>
    </source>
</evidence>